<evidence type="ECO:0000313" key="2">
    <source>
        <dbReference type="Proteomes" id="UP000800038"/>
    </source>
</evidence>
<dbReference type="AlphaFoldDB" id="A0A6A5SEM1"/>
<proteinExistence type="predicted"/>
<reference evidence="1" key="1">
    <citation type="journal article" date="2020" name="Stud. Mycol.">
        <title>101 Dothideomycetes genomes: a test case for predicting lifestyles and emergence of pathogens.</title>
        <authorList>
            <person name="Haridas S."/>
            <person name="Albert R."/>
            <person name="Binder M."/>
            <person name="Bloem J."/>
            <person name="Labutti K."/>
            <person name="Salamov A."/>
            <person name="Andreopoulos B."/>
            <person name="Baker S."/>
            <person name="Barry K."/>
            <person name="Bills G."/>
            <person name="Bluhm B."/>
            <person name="Cannon C."/>
            <person name="Castanera R."/>
            <person name="Culley D."/>
            <person name="Daum C."/>
            <person name="Ezra D."/>
            <person name="Gonzalez J."/>
            <person name="Henrissat B."/>
            <person name="Kuo A."/>
            <person name="Liang C."/>
            <person name="Lipzen A."/>
            <person name="Lutzoni F."/>
            <person name="Magnuson J."/>
            <person name="Mondo S."/>
            <person name="Nolan M."/>
            <person name="Ohm R."/>
            <person name="Pangilinan J."/>
            <person name="Park H.-J."/>
            <person name="Ramirez L."/>
            <person name="Alfaro M."/>
            <person name="Sun H."/>
            <person name="Tritt A."/>
            <person name="Yoshinaga Y."/>
            <person name="Zwiers L.-H."/>
            <person name="Turgeon B."/>
            <person name="Goodwin S."/>
            <person name="Spatafora J."/>
            <person name="Crous P."/>
            <person name="Grigoriev I."/>
        </authorList>
    </citation>
    <scope>NUCLEOTIDE SEQUENCE</scope>
    <source>
        <strain evidence="1">CBS 161.51</strain>
    </source>
</reference>
<dbReference type="EMBL" id="ML976229">
    <property type="protein sequence ID" value="KAF1935857.1"/>
    <property type="molecule type" value="Genomic_DNA"/>
</dbReference>
<dbReference type="Proteomes" id="UP000800038">
    <property type="component" value="Unassembled WGS sequence"/>
</dbReference>
<name>A0A6A5SEM1_9PLEO</name>
<accession>A0A6A5SEM1</accession>
<evidence type="ECO:0000313" key="1">
    <source>
        <dbReference type="EMBL" id="KAF1935857.1"/>
    </source>
</evidence>
<organism evidence="1 2">
    <name type="scientific">Clathrospora elynae</name>
    <dbReference type="NCBI Taxonomy" id="706981"/>
    <lineage>
        <taxon>Eukaryota</taxon>
        <taxon>Fungi</taxon>
        <taxon>Dikarya</taxon>
        <taxon>Ascomycota</taxon>
        <taxon>Pezizomycotina</taxon>
        <taxon>Dothideomycetes</taxon>
        <taxon>Pleosporomycetidae</taxon>
        <taxon>Pleosporales</taxon>
        <taxon>Diademaceae</taxon>
        <taxon>Clathrospora</taxon>
    </lineage>
</organism>
<gene>
    <name evidence="1" type="ORF">EJ02DRAFT_506836</name>
</gene>
<keyword evidence="2" id="KW-1185">Reference proteome</keyword>
<sequence>MQRANKAASTALTLEILETEELIQYIRQSQATRQLSYQALAIGPFQHWEVTQYSIRHALRSRGYTQQIALAKPPLTEQNRQIRLYNKTWVTGKDTCIVDKIRKKHGWMFWACFSGTSKGPCLFWEKDWLRMNPHLRFMQDRAPGHSAAYKIEELHSRVWNKMKDYIELNHPDLPAGKQRTYDQLRVIVQEA</sequence>
<protein>
    <submittedName>
        <fullName evidence="1">Uncharacterized protein</fullName>
    </submittedName>
</protein>